<dbReference type="EMBL" id="KN838717">
    <property type="protein sequence ID" value="KIJ96571.1"/>
    <property type="molecule type" value="Genomic_DNA"/>
</dbReference>
<name>A0A0C9XFY4_9AGAR</name>
<proteinExistence type="predicted"/>
<keyword evidence="2" id="KW-1185">Reference proteome</keyword>
<dbReference type="STRING" id="1095629.A0A0C9XFY4"/>
<reference evidence="1 2" key="1">
    <citation type="submission" date="2014-04" db="EMBL/GenBank/DDBJ databases">
        <authorList>
            <consortium name="DOE Joint Genome Institute"/>
            <person name="Kuo A."/>
            <person name="Kohler A."/>
            <person name="Nagy L.G."/>
            <person name="Floudas D."/>
            <person name="Copeland A."/>
            <person name="Barry K.W."/>
            <person name="Cichocki N."/>
            <person name="Veneault-Fourrey C."/>
            <person name="LaButti K."/>
            <person name="Lindquist E.A."/>
            <person name="Lipzen A."/>
            <person name="Lundell T."/>
            <person name="Morin E."/>
            <person name="Murat C."/>
            <person name="Sun H."/>
            <person name="Tunlid A."/>
            <person name="Henrissat B."/>
            <person name="Grigoriev I.V."/>
            <person name="Hibbett D.S."/>
            <person name="Martin F."/>
            <person name="Nordberg H.P."/>
            <person name="Cantor M.N."/>
            <person name="Hua S.X."/>
        </authorList>
    </citation>
    <scope>NUCLEOTIDE SEQUENCE [LARGE SCALE GENOMIC DNA]</scope>
    <source>
        <strain evidence="1 2">LaAM-08-1</strain>
    </source>
</reference>
<dbReference type="Proteomes" id="UP000054477">
    <property type="component" value="Unassembled WGS sequence"/>
</dbReference>
<reference evidence="2" key="2">
    <citation type="submission" date="2015-01" db="EMBL/GenBank/DDBJ databases">
        <title>Evolutionary Origins and Diversification of the Mycorrhizal Mutualists.</title>
        <authorList>
            <consortium name="DOE Joint Genome Institute"/>
            <consortium name="Mycorrhizal Genomics Consortium"/>
            <person name="Kohler A."/>
            <person name="Kuo A."/>
            <person name="Nagy L.G."/>
            <person name="Floudas D."/>
            <person name="Copeland A."/>
            <person name="Barry K.W."/>
            <person name="Cichocki N."/>
            <person name="Veneault-Fourrey C."/>
            <person name="LaButti K."/>
            <person name="Lindquist E.A."/>
            <person name="Lipzen A."/>
            <person name="Lundell T."/>
            <person name="Morin E."/>
            <person name="Murat C."/>
            <person name="Riley R."/>
            <person name="Ohm R."/>
            <person name="Sun H."/>
            <person name="Tunlid A."/>
            <person name="Henrissat B."/>
            <person name="Grigoriev I.V."/>
            <person name="Hibbett D.S."/>
            <person name="Martin F."/>
        </authorList>
    </citation>
    <scope>NUCLEOTIDE SEQUENCE [LARGE SCALE GENOMIC DNA]</scope>
    <source>
        <strain evidence="2">LaAM-08-1</strain>
    </source>
</reference>
<sequence length="306" mass="33726">MPTDAERSQANMMVSSRLSSMNTPPSPLLLPVLISPRISFVDLSYLDNDTGMSLLHKSSHRKDLLLIELAVITRGKWRMRLLERAIASACSCVNSQTMIKPSSPIPHHHLSHLLSSITSRGSISMKTAVLKSSERNKFEVHSSPSRGHHHHSKWYLRANHPVKAHRWTEVIGKSIEWVKQGESGERRWKSAESDSSVGIKSTYSKGMLVKHPESIIGSTSQNAQTLFPNPTSPSERTHCGPHIHPPQFPLIRPTIQTQTDTMGVASMLYPATATPAYFSTTLSMGSSSFLASPTTTTAPEHLLVVA</sequence>
<protein>
    <recommendedName>
        <fullName evidence="3">PH domain-containing protein</fullName>
    </recommendedName>
</protein>
<organism evidence="1 2">
    <name type="scientific">Laccaria amethystina LaAM-08-1</name>
    <dbReference type="NCBI Taxonomy" id="1095629"/>
    <lineage>
        <taxon>Eukaryota</taxon>
        <taxon>Fungi</taxon>
        <taxon>Dikarya</taxon>
        <taxon>Basidiomycota</taxon>
        <taxon>Agaricomycotina</taxon>
        <taxon>Agaricomycetes</taxon>
        <taxon>Agaricomycetidae</taxon>
        <taxon>Agaricales</taxon>
        <taxon>Agaricineae</taxon>
        <taxon>Hydnangiaceae</taxon>
        <taxon>Laccaria</taxon>
    </lineage>
</organism>
<dbReference type="HOGENOM" id="CLU_909325_0_0_1"/>
<dbReference type="OrthoDB" id="1854502at2759"/>
<evidence type="ECO:0000313" key="1">
    <source>
        <dbReference type="EMBL" id="KIJ96571.1"/>
    </source>
</evidence>
<gene>
    <name evidence="1" type="ORF">K443DRAFT_10537</name>
</gene>
<accession>A0A0C9XFY4</accession>
<evidence type="ECO:0008006" key="3">
    <source>
        <dbReference type="Google" id="ProtNLM"/>
    </source>
</evidence>
<evidence type="ECO:0000313" key="2">
    <source>
        <dbReference type="Proteomes" id="UP000054477"/>
    </source>
</evidence>
<dbReference type="AlphaFoldDB" id="A0A0C9XFY4"/>